<organism evidence="1 2">
    <name type="scientific">Knufia fluminis</name>
    <dbReference type="NCBI Taxonomy" id="191047"/>
    <lineage>
        <taxon>Eukaryota</taxon>
        <taxon>Fungi</taxon>
        <taxon>Dikarya</taxon>
        <taxon>Ascomycota</taxon>
        <taxon>Pezizomycotina</taxon>
        <taxon>Eurotiomycetes</taxon>
        <taxon>Chaetothyriomycetidae</taxon>
        <taxon>Chaetothyriales</taxon>
        <taxon>Trichomeriaceae</taxon>
        <taxon>Knufia</taxon>
    </lineage>
</organism>
<name>A0AAN8EF32_9EURO</name>
<reference evidence="1 2" key="1">
    <citation type="submission" date="2022-12" db="EMBL/GenBank/DDBJ databases">
        <title>Genomic features and morphological characterization of a novel Knufia sp. strain isolated from spacecraft assembly facility.</title>
        <authorList>
            <person name="Teixeira M."/>
            <person name="Chander A.M."/>
            <person name="Stajich J.E."/>
            <person name="Venkateswaran K."/>
        </authorList>
    </citation>
    <scope>NUCLEOTIDE SEQUENCE [LARGE SCALE GENOMIC DNA]</scope>
    <source>
        <strain evidence="1 2">FJI-L2-BK-P2</strain>
    </source>
</reference>
<dbReference type="Proteomes" id="UP001316803">
    <property type="component" value="Unassembled WGS sequence"/>
</dbReference>
<evidence type="ECO:0000313" key="1">
    <source>
        <dbReference type="EMBL" id="KAK5954144.1"/>
    </source>
</evidence>
<comment type="caution">
    <text evidence="1">The sequence shown here is derived from an EMBL/GenBank/DDBJ whole genome shotgun (WGS) entry which is preliminary data.</text>
</comment>
<protein>
    <submittedName>
        <fullName evidence="1">Uncharacterized protein</fullName>
    </submittedName>
</protein>
<sequence>MEKWTVTGRYAKKQKVMRWLECFSNSAECKALYKYETWHITAPRRWNRAEEAWMQSSDMEESVWNPETQQNIKAKS</sequence>
<gene>
    <name evidence="1" type="ORF">OHC33_004716</name>
</gene>
<evidence type="ECO:0000313" key="2">
    <source>
        <dbReference type="Proteomes" id="UP001316803"/>
    </source>
</evidence>
<dbReference type="EMBL" id="JAKLMC020000009">
    <property type="protein sequence ID" value="KAK5954144.1"/>
    <property type="molecule type" value="Genomic_DNA"/>
</dbReference>
<accession>A0AAN8EF32</accession>
<dbReference type="AlphaFoldDB" id="A0AAN8EF32"/>
<proteinExistence type="predicted"/>
<keyword evidence="2" id="KW-1185">Reference proteome</keyword>